<dbReference type="Gene3D" id="3.40.50.10540">
    <property type="entry name" value="Crotonobetainyl-coa:carnitine coa-transferase, domain 1"/>
    <property type="match status" value="1"/>
</dbReference>
<name>A0A1M7KMD5_9ACTN</name>
<protein>
    <submittedName>
        <fullName evidence="1">Crotonobetainyl-CoA:carnitine CoA-transferase CaiB</fullName>
    </submittedName>
</protein>
<dbReference type="InterPro" id="IPR003673">
    <property type="entry name" value="CoA-Trfase_fam_III"/>
</dbReference>
<sequence>MAEMRVRHVLRPMEGVRVLEVAQFTYVPSAGAVLADWGADVVKIEHAEKGDAQRGLVKALGHDVISKNSTFAPIMEGPNRGKRSLGLSLEKPEAKEVLHELIRRSDVFLTNFLPAARRKLGIDLDDVRAVNPNIIFVVGSAFGHAGPEAESGGYDGTAYWARAGTADALTPDGAAAPTPPPAGAYGDNIGGMTIAGGIAAALYARATTGEPSVVDVSLLGVGAWAIQLNVNLALQSGGPLPKFAPRAGGTPNNPLTGNYRTSDGRWINLCMLQPGRYWADFCQVVGRPDLIVDERFDTTEKLMRNALGAGEIVAEIIAARTKDEWVSVFDDMEGQWALVQDTFEVGNDPQLRAVGGVVDVVDYEGNTQKLVANPVQFDRKPPVLTRAPQFAEHTDEILAELGFTDEKALEFKIAGAVT</sequence>
<dbReference type="GO" id="GO:0016740">
    <property type="term" value="F:transferase activity"/>
    <property type="evidence" value="ECO:0007669"/>
    <property type="project" value="UniProtKB-KW"/>
</dbReference>
<reference evidence="1 2" key="1">
    <citation type="submission" date="2016-11" db="EMBL/GenBank/DDBJ databases">
        <authorList>
            <person name="Jaros S."/>
            <person name="Januszkiewicz K."/>
            <person name="Wedrychowicz H."/>
        </authorList>
    </citation>
    <scope>NUCLEOTIDE SEQUENCE [LARGE SCALE GENOMIC DNA]</scope>
    <source>
        <strain evidence="1 2">DSM 46144</strain>
    </source>
</reference>
<dbReference type="STRING" id="134849.SAMN05443668_1011193"/>
<dbReference type="Gene3D" id="3.30.1540.10">
    <property type="entry name" value="formyl-coa transferase, domain 3"/>
    <property type="match status" value="1"/>
</dbReference>
<evidence type="ECO:0000313" key="1">
    <source>
        <dbReference type="EMBL" id="SHM66634.1"/>
    </source>
</evidence>
<dbReference type="PANTHER" id="PTHR48228:SF2">
    <property type="entry name" value="E-CINNAMOYL-COA:R-PHENYLLACTATE COA TRANSFERASE LARGE SUBUNIT"/>
    <property type="match status" value="1"/>
</dbReference>
<proteinExistence type="predicted"/>
<dbReference type="EMBL" id="FRCS01000001">
    <property type="protein sequence ID" value="SHM66634.1"/>
    <property type="molecule type" value="Genomic_DNA"/>
</dbReference>
<dbReference type="AlphaFoldDB" id="A0A1M7KMD5"/>
<keyword evidence="2" id="KW-1185">Reference proteome</keyword>
<keyword evidence="1" id="KW-0808">Transferase</keyword>
<gene>
    <name evidence="1" type="ORF">SAMN05443668_1011193</name>
</gene>
<accession>A0A1M7KMD5</accession>
<dbReference type="SUPFAM" id="SSF89796">
    <property type="entry name" value="CoA-transferase family III (CaiB/BaiF)"/>
    <property type="match status" value="1"/>
</dbReference>
<dbReference type="Proteomes" id="UP000184440">
    <property type="component" value="Unassembled WGS sequence"/>
</dbReference>
<dbReference type="InterPro" id="IPR023606">
    <property type="entry name" value="CoA-Trfase_III_dom_1_sf"/>
</dbReference>
<evidence type="ECO:0000313" key="2">
    <source>
        <dbReference type="Proteomes" id="UP000184440"/>
    </source>
</evidence>
<dbReference type="Pfam" id="PF02515">
    <property type="entry name" value="CoA_transf_3"/>
    <property type="match status" value="1"/>
</dbReference>
<dbReference type="InterPro" id="IPR050509">
    <property type="entry name" value="CoA-transferase_III"/>
</dbReference>
<dbReference type="InterPro" id="IPR044855">
    <property type="entry name" value="CoA-Trfase_III_dom3_sf"/>
</dbReference>
<dbReference type="PANTHER" id="PTHR48228">
    <property type="entry name" value="SUCCINYL-COA--D-CITRAMALATE COA-TRANSFERASE"/>
    <property type="match status" value="1"/>
</dbReference>
<organism evidence="1 2">
    <name type="scientific">Cryptosporangium aurantiacum</name>
    <dbReference type="NCBI Taxonomy" id="134849"/>
    <lineage>
        <taxon>Bacteria</taxon>
        <taxon>Bacillati</taxon>
        <taxon>Actinomycetota</taxon>
        <taxon>Actinomycetes</taxon>
        <taxon>Cryptosporangiales</taxon>
        <taxon>Cryptosporangiaceae</taxon>
        <taxon>Cryptosporangium</taxon>
    </lineage>
</organism>